<evidence type="ECO:0000313" key="3">
    <source>
        <dbReference type="Proteomes" id="UP000799444"/>
    </source>
</evidence>
<dbReference type="Proteomes" id="UP000799444">
    <property type="component" value="Unassembled WGS sequence"/>
</dbReference>
<proteinExistence type="predicted"/>
<keyword evidence="3" id="KW-1185">Reference proteome</keyword>
<feature type="compositionally biased region" description="Pro residues" evidence="1">
    <location>
        <begin position="19"/>
        <end position="29"/>
    </location>
</feature>
<comment type="caution">
    <text evidence="2">The sequence shown here is derived from an EMBL/GenBank/DDBJ whole genome shotgun (WGS) entry which is preliminary data.</text>
</comment>
<dbReference type="AlphaFoldDB" id="A0A9P4R4N3"/>
<evidence type="ECO:0000256" key="1">
    <source>
        <dbReference type="SAM" id="MobiDB-lite"/>
    </source>
</evidence>
<evidence type="ECO:0000313" key="2">
    <source>
        <dbReference type="EMBL" id="KAF2736401.1"/>
    </source>
</evidence>
<organism evidence="2 3">
    <name type="scientific">Polyplosphaeria fusca</name>
    <dbReference type="NCBI Taxonomy" id="682080"/>
    <lineage>
        <taxon>Eukaryota</taxon>
        <taxon>Fungi</taxon>
        <taxon>Dikarya</taxon>
        <taxon>Ascomycota</taxon>
        <taxon>Pezizomycotina</taxon>
        <taxon>Dothideomycetes</taxon>
        <taxon>Pleosporomycetidae</taxon>
        <taxon>Pleosporales</taxon>
        <taxon>Tetraplosphaeriaceae</taxon>
        <taxon>Polyplosphaeria</taxon>
    </lineage>
</organism>
<reference evidence="2" key="1">
    <citation type="journal article" date="2020" name="Stud. Mycol.">
        <title>101 Dothideomycetes genomes: a test case for predicting lifestyles and emergence of pathogens.</title>
        <authorList>
            <person name="Haridas S."/>
            <person name="Albert R."/>
            <person name="Binder M."/>
            <person name="Bloem J."/>
            <person name="Labutti K."/>
            <person name="Salamov A."/>
            <person name="Andreopoulos B."/>
            <person name="Baker S."/>
            <person name="Barry K."/>
            <person name="Bills G."/>
            <person name="Bluhm B."/>
            <person name="Cannon C."/>
            <person name="Castanera R."/>
            <person name="Culley D."/>
            <person name="Daum C."/>
            <person name="Ezra D."/>
            <person name="Gonzalez J."/>
            <person name="Henrissat B."/>
            <person name="Kuo A."/>
            <person name="Liang C."/>
            <person name="Lipzen A."/>
            <person name="Lutzoni F."/>
            <person name="Magnuson J."/>
            <person name="Mondo S."/>
            <person name="Nolan M."/>
            <person name="Ohm R."/>
            <person name="Pangilinan J."/>
            <person name="Park H.-J."/>
            <person name="Ramirez L."/>
            <person name="Alfaro M."/>
            <person name="Sun H."/>
            <person name="Tritt A."/>
            <person name="Yoshinaga Y."/>
            <person name="Zwiers L.-H."/>
            <person name="Turgeon B."/>
            <person name="Goodwin S."/>
            <person name="Spatafora J."/>
            <person name="Crous P."/>
            <person name="Grigoriev I."/>
        </authorList>
    </citation>
    <scope>NUCLEOTIDE SEQUENCE</scope>
    <source>
        <strain evidence="2">CBS 125425</strain>
    </source>
</reference>
<feature type="region of interest" description="Disordered" evidence="1">
    <location>
        <begin position="1"/>
        <end position="34"/>
    </location>
</feature>
<dbReference type="EMBL" id="ML996125">
    <property type="protein sequence ID" value="KAF2736401.1"/>
    <property type="molecule type" value="Genomic_DNA"/>
</dbReference>
<name>A0A9P4R4N3_9PLEO</name>
<accession>A0A9P4R4N3</accession>
<gene>
    <name evidence="2" type="ORF">EJ04DRAFT_521991</name>
</gene>
<feature type="region of interest" description="Disordered" evidence="1">
    <location>
        <begin position="58"/>
        <end position="77"/>
    </location>
</feature>
<sequence length="181" mass="20526">MPRCPSFSRTPTLLTTHLPPSPHPTPPTSPIELSPLLPHPAIILTPPHTLPHNSTLLLRAHDPRSKPSRNPFKALTSRRSSWSSAPTLLDLTVEIDNVLNAFGKFPLEEMRREGGRERRAVEVLGRGVAWEEMELVFLGEDGREGEGEETIDWGDRGREERKLSLRGLRDRVRRRRVGFRV</sequence>
<protein>
    <submittedName>
        <fullName evidence="2">Uncharacterized protein</fullName>
    </submittedName>
</protein>